<dbReference type="Proteomes" id="UP000583266">
    <property type="component" value="Unassembled WGS sequence"/>
</dbReference>
<reference evidence="1 2" key="1">
    <citation type="submission" date="2020-04" db="EMBL/GenBank/DDBJ databases">
        <title>Chitinophaga sp. G-6-1-13 sp. nov., isolated from soil.</title>
        <authorList>
            <person name="Dahal R.H."/>
            <person name="Chaudhary D.K."/>
        </authorList>
    </citation>
    <scope>NUCLEOTIDE SEQUENCE [LARGE SCALE GENOMIC DNA]</scope>
    <source>
        <strain evidence="1 2">G-6-1-13</strain>
    </source>
</reference>
<keyword evidence="2" id="KW-1185">Reference proteome</keyword>
<dbReference type="SUPFAM" id="SSF56935">
    <property type="entry name" value="Porins"/>
    <property type="match status" value="1"/>
</dbReference>
<evidence type="ECO:0008006" key="3">
    <source>
        <dbReference type="Google" id="ProtNLM"/>
    </source>
</evidence>
<protein>
    <recommendedName>
        <fullName evidence="3">TonB-dependent receptor</fullName>
    </recommendedName>
</protein>
<dbReference type="EMBL" id="JABBGC010000002">
    <property type="protein sequence ID" value="NML38994.1"/>
    <property type="molecule type" value="Genomic_DNA"/>
</dbReference>
<proteinExistence type="predicted"/>
<accession>A0A848GKQ0</accession>
<dbReference type="AlphaFoldDB" id="A0A848GKQ0"/>
<sequence length="839" mass="94971">MRYSLLLLLIPGFLHAQEQRPVEPIESADYREMLRKPANNPRDSTVTPIETLRSGLYGGLMPRQPLADLKVRKGVVSPVYSPRYTLQLMGRLGTSVEVKTANRTPSLQQLYAQGRTESGVLKWNGPETGEMFSYGPALRSLQFDGSPYPYDPNGKLVPAGSGNGKPATAYHNSIFRTGVSWKNYFTFNGVVNQHGTEWIRLSLGLEREDASTVIRYNDNRTNKLVTNVSIRLEDFQIGAGYQYRNTNLTTDNRNGLLNRAWQQSLLTPASFDNTYTTKPYGSQAGNPWTLLKDNGNRYAAQHHGFSAFVKYRGDKLEAGTEYSGAINRQAAVEAYPAGTYGFPPEGVSVNRNTRLQQHIINTHATYKIGRYNTHADVTVRHILSAADNVFSYSSPDREYRSQRTVNELLLEVPFFFRIADRVEAKVEIADRTYLSNTVRQQEYWLPSTAFSLWVNPTYSSFRFCVFSRLSTSSHEIALDKSLAYLQLANYNSFDMSGYFPLAEVHTNDLAKPIRTREWNTGIEAYLQRFSLSGSVYIKNIKNDQLPLYVGREWVMGNVADHRTTGYEVTLSLNPRYWNRRKFEYFGNISLNSYRNEVTAIAPGMDYTPVAGFHDVNTALVKGKPFGVIVGSTWRRDEAGRLVIGADGFPMAAQTGIIGNPNPDFVLKHNSRFEWRDWQLDASLEWKKGGEMWNGTQAMLDYYGRSQSTGNERNTTGYVFEGVTEDGHPNTKPVAFYDPAQPLGANRWVRYGPGGVAEDYVQRADYLRLHSLLLSYRWKFKRQLIRELTLAGYVNNLLLWTPYEGGDPGQLLFDYPNGAGLDFFNLPSVKTFGCNVLIKF</sequence>
<gene>
    <name evidence="1" type="ORF">HHL17_17460</name>
</gene>
<name>A0A848GKQ0_9BACT</name>
<comment type="caution">
    <text evidence="1">The sequence shown here is derived from an EMBL/GenBank/DDBJ whole genome shotgun (WGS) entry which is preliminary data.</text>
</comment>
<organism evidence="1 2">
    <name type="scientific">Chitinophaga fulva</name>
    <dbReference type="NCBI Taxonomy" id="2728842"/>
    <lineage>
        <taxon>Bacteria</taxon>
        <taxon>Pseudomonadati</taxon>
        <taxon>Bacteroidota</taxon>
        <taxon>Chitinophagia</taxon>
        <taxon>Chitinophagales</taxon>
        <taxon>Chitinophagaceae</taxon>
        <taxon>Chitinophaga</taxon>
    </lineage>
</organism>
<evidence type="ECO:0000313" key="1">
    <source>
        <dbReference type="EMBL" id="NML38994.1"/>
    </source>
</evidence>
<evidence type="ECO:0000313" key="2">
    <source>
        <dbReference type="Proteomes" id="UP000583266"/>
    </source>
</evidence>
<dbReference type="RefSeq" id="WP_169226120.1">
    <property type="nucleotide sequence ID" value="NZ_JABBGC010000002.1"/>
</dbReference>